<evidence type="ECO:0000313" key="2">
    <source>
        <dbReference type="EMBL" id="KAK2952134.1"/>
    </source>
</evidence>
<dbReference type="PANTHER" id="PTHR12616">
    <property type="entry name" value="VACUOLAR PROTEIN SORTING VPS41"/>
    <property type="match status" value="1"/>
</dbReference>
<dbReference type="Pfam" id="PF23556">
    <property type="entry name" value="TPR_Vps41"/>
    <property type="match status" value="2"/>
</dbReference>
<dbReference type="Proteomes" id="UP001281761">
    <property type="component" value="Unassembled WGS sequence"/>
</dbReference>
<reference evidence="2 3" key="1">
    <citation type="journal article" date="2022" name="bioRxiv">
        <title>Genomics of Preaxostyla Flagellates Illuminates Evolutionary Transitions and the Path Towards Mitochondrial Loss.</title>
        <authorList>
            <person name="Novak L.V.F."/>
            <person name="Treitli S.C."/>
            <person name="Pyrih J."/>
            <person name="Halakuc P."/>
            <person name="Pipaliya S.V."/>
            <person name="Vacek V."/>
            <person name="Brzon O."/>
            <person name="Soukal P."/>
            <person name="Eme L."/>
            <person name="Dacks J.B."/>
            <person name="Karnkowska A."/>
            <person name="Elias M."/>
            <person name="Hampl V."/>
        </authorList>
    </citation>
    <scope>NUCLEOTIDE SEQUENCE [LARGE SCALE GENOMIC DNA]</scope>
    <source>
        <strain evidence="2">NAU3</strain>
        <tissue evidence="2">Gut</tissue>
    </source>
</reference>
<organism evidence="2 3">
    <name type="scientific">Blattamonas nauphoetae</name>
    <dbReference type="NCBI Taxonomy" id="2049346"/>
    <lineage>
        <taxon>Eukaryota</taxon>
        <taxon>Metamonada</taxon>
        <taxon>Preaxostyla</taxon>
        <taxon>Oxymonadida</taxon>
        <taxon>Blattamonas</taxon>
    </lineage>
</organism>
<dbReference type="Pfam" id="PF23411">
    <property type="entry name" value="Beta-prop_Vps41"/>
    <property type="match status" value="1"/>
</dbReference>
<keyword evidence="3" id="KW-1185">Reference proteome</keyword>
<dbReference type="PANTHER" id="PTHR12616:SF1">
    <property type="entry name" value="VACUOLAR PROTEIN SORTING-ASSOCIATED PROTEIN 41 HOMOLOG"/>
    <property type="match status" value="1"/>
</dbReference>
<evidence type="ECO:0000313" key="3">
    <source>
        <dbReference type="Proteomes" id="UP001281761"/>
    </source>
</evidence>
<gene>
    <name evidence="2" type="ORF">BLNAU_12985</name>
</gene>
<dbReference type="InterPro" id="IPR045111">
    <property type="entry name" value="Vps41/Vps8"/>
</dbReference>
<feature type="domain" description="Vps41 beta-propeller" evidence="1">
    <location>
        <begin position="7"/>
        <end position="232"/>
    </location>
</feature>
<evidence type="ECO:0000259" key="1">
    <source>
        <dbReference type="Pfam" id="PF23411"/>
    </source>
</evidence>
<name>A0ABQ9XMV7_9EUKA</name>
<comment type="caution">
    <text evidence="2">The sequence shown here is derived from an EMBL/GenBank/DDBJ whole genome shotgun (WGS) entry which is preliminary data.</text>
</comment>
<dbReference type="SUPFAM" id="SSF57850">
    <property type="entry name" value="RING/U-box"/>
    <property type="match status" value="1"/>
</dbReference>
<dbReference type="EMBL" id="JARBJD010000108">
    <property type="protein sequence ID" value="KAK2952134.1"/>
    <property type="molecule type" value="Genomic_DNA"/>
</dbReference>
<protein>
    <submittedName>
        <fullName evidence="2">Vacuolar protein sorting-associated protein 41 like protein</fullName>
    </submittedName>
</protein>
<dbReference type="InterPro" id="IPR057780">
    <property type="entry name" value="Beta-prop_Vps41"/>
</dbReference>
<proteinExistence type="predicted"/>
<sequence length="1059" mass="119754">MRLVMCYVTQNRKEFVCGGKDEHLVCHSKGLLRSTTKDLCHSEGEILNIKWMDKYIAWATTLGVSIYDTDKKQIIFTLQLYTPEQVGLSILFPFILTWRHSTDLFVGNYNRILHLHISETSDETGSRVSIVHEINGLDYIVCGLEPFLHHMAILGAYISDQTLSLISPPDLHLVRLDSLPIGNCSLEQLEQATFLCDQISLDSEGTSCRDFHLSSLSSSIELFILSPTQLVTTDHISFDDHLSWLLHTGHYHEALSDAINVHPSEHTTTSVDKIASEYLGSLLHDENWSEAVTLAKEHLRSNPPLFQSLIVAMIHANTLDLLGDIPINDPQLDARTYEMILRYYFVRSPRQFTETIQKIPPTLYDANVILGLFDEADGFLLELESIRSRLLNFVTSQSSSQSTSFSNHTLNNLIQEYSDIAHHSRLRSDFLDVTLIEVGLQLKHEREMKEQAFLSIRMMLLERLVQQQESPPSLAPLEESTIISSNPFSLHLDEEDPFADPVRFSGDSLSKEELAFVRHEIVNGALGGLPITTPDSYLQSYSRSGFDALQSNRKRRPHLPTCRFSTSQLDAIAQEKEAEAQSMIIELLFNRKQQLGMDFQQHQQKYHQFLHFLALTSGDVSSDESTSTDTDEWTQFTSLLQRNEQYSADQIPLLPPESARRDGQSYFMLHARELLSFIGSVISSFKQYLNSLRSSQVVIYESLRLSSKAFTQRVHNHDTSIFDRIATTPSDLSSNMSLLPQLAELDESRTISLLSATDTEGNLVFPINSVLKSFQQTQSSPFIAHYFETLFKRNHKLCEPFADVIIPAFASHCPQMLIPLLRQTTTYTLTAAIKTCEERRLFTAKAFLYSHNGSPREAMEVYLCQLRDIPAVVDVCTSVKDPQLYKHLFLLASQPQSIARMTKQPTHSTAASEILVALHDFIDPHFLIQSIPSHVIIVPLKPVLVHSLTTLRMNSSVLQNTLNATHVDQYALTSTLRIQRRKGVRIPPSHTCHICASVITSRSSLYNPQSIISFPCGHVAHLHCLRAVLQEREANGMLQSPSGVVNHFPHLYQCILCKC</sequence>
<accession>A0ABQ9XMV7</accession>